<keyword evidence="2" id="KW-1185">Reference proteome</keyword>
<dbReference type="Proteomes" id="UP001234178">
    <property type="component" value="Unassembled WGS sequence"/>
</dbReference>
<protein>
    <submittedName>
        <fullName evidence="1">Uncharacterized protein</fullName>
    </submittedName>
</protein>
<gene>
    <name evidence="1" type="ORF">OUZ56_016467</name>
</gene>
<evidence type="ECO:0000313" key="1">
    <source>
        <dbReference type="EMBL" id="KAK4027421.1"/>
    </source>
</evidence>
<dbReference type="EMBL" id="JAOYFB010000038">
    <property type="protein sequence ID" value="KAK4027421.1"/>
    <property type="molecule type" value="Genomic_DNA"/>
</dbReference>
<proteinExistence type="predicted"/>
<reference evidence="1 2" key="1">
    <citation type="journal article" date="2023" name="Nucleic Acids Res.">
        <title>The hologenome of Daphnia magna reveals possible DNA methylation and microbiome-mediated evolution of the host genome.</title>
        <authorList>
            <person name="Chaturvedi A."/>
            <person name="Li X."/>
            <person name="Dhandapani V."/>
            <person name="Marshall H."/>
            <person name="Kissane S."/>
            <person name="Cuenca-Cambronero M."/>
            <person name="Asole G."/>
            <person name="Calvet F."/>
            <person name="Ruiz-Romero M."/>
            <person name="Marangio P."/>
            <person name="Guigo R."/>
            <person name="Rago D."/>
            <person name="Mirbahai L."/>
            <person name="Eastwood N."/>
            <person name="Colbourne J.K."/>
            <person name="Zhou J."/>
            <person name="Mallon E."/>
            <person name="Orsini L."/>
        </authorList>
    </citation>
    <scope>NUCLEOTIDE SEQUENCE [LARGE SCALE GENOMIC DNA]</scope>
    <source>
        <strain evidence="1">LRV0_1</strain>
    </source>
</reference>
<organism evidence="1 2">
    <name type="scientific">Daphnia magna</name>
    <dbReference type="NCBI Taxonomy" id="35525"/>
    <lineage>
        <taxon>Eukaryota</taxon>
        <taxon>Metazoa</taxon>
        <taxon>Ecdysozoa</taxon>
        <taxon>Arthropoda</taxon>
        <taxon>Crustacea</taxon>
        <taxon>Branchiopoda</taxon>
        <taxon>Diplostraca</taxon>
        <taxon>Cladocera</taxon>
        <taxon>Anomopoda</taxon>
        <taxon>Daphniidae</taxon>
        <taxon>Daphnia</taxon>
    </lineage>
</organism>
<accession>A0ABR0AQM8</accession>
<sequence>MGGYKKLSKWLVMALSDHEAKKTRESFQPKFKTKNDLLCNPTLDDAFYIRLKTANRGRAEEFRLLPEIHLVQWDEQQTIHKQ</sequence>
<comment type="caution">
    <text evidence="1">The sequence shown here is derived from an EMBL/GenBank/DDBJ whole genome shotgun (WGS) entry which is preliminary data.</text>
</comment>
<name>A0ABR0AQM8_9CRUS</name>
<evidence type="ECO:0000313" key="2">
    <source>
        <dbReference type="Proteomes" id="UP001234178"/>
    </source>
</evidence>